<protein>
    <submittedName>
        <fullName evidence="1">9300_t:CDS:1</fullName>
    </submittedName>
</protein>
<comment type="caution">
    <text evidence="1">The sequence shown here is derived from an EMBL/GenBank/DDBJ whole genome shotgun (WGS) entry which is preliminary data.</text>
</comment>
<organism evidence="1 2">
    <name type="scientific">Dentiscutata erythropus</name>
    <dbReference type="NCBI Taxonomy" id="1348616"/>
    <lineage>
        <taxon>Eukaryota</taxon>
        <taxon>Fungi</taxon>
        <taxon>Fungi incertae sedis</taxon>
        <taxon>Mucoromycota</taxon>
        <taxon>Glomeromycotina</taxon>
        <taxon>Glomeromycetes</taxon>
        <taxon>Diversisporales</taxon>
        <taxon>Gigasporaceae</taxon>
        <taxon>Dentiscutata</taxon>
    </lineage>
</organism>
<evidence type="ECO:0000313" key="2">
    <source>
        <dbReference type="Proteomes" id="UP000789405"/>
    </source>
</evidence>
<keyword evidence="2" id="KW-1185">Reference proteome</keyword>
<proteinExistence type="predicted"/>
<name>A0A9N9C4Q4_9GLOM</name>
<gene>
    <name evidence="1" type="ORF">DERYTH_LOCUS7145</name>
</gene>
<dbReference type="Proteomes" id="UP000789405">
    <property type="component" value="Unassembled WGS sequence"/>
</dbReference>
<sequence length="77" mass="8783">MLICCQDILGRKGLINELCRDALLPIETIITSYPVEPTTEVELQDCLSWRINSILGNLEIARTQAQDNIEKVQNKQR</sequence>
<dbReference type="AlphaFoldDB" id="A0A9N9C4Q4"/>
<evidence type="ECO:0000313" key="1">
    <source>
        <dbReference type="EMBL" id="CAG8590661.1"/>
    </source>
</evidence>
<dbReference type="EMBL" id="CAJVPY010003396">
    <property type="protein sequence ID" value="CAG8590661.1"/>
    <property type="molecule type" value="Genomic_DNA"/>
</dbReference>
<reference evidence="1" key="1">
    <citation type="submission" date="2021-06" db="EMBL/GenBank/DDBJ databases">
        <authorList>
            <person name="Kallberg Y."/>
            <person name="Tangrot J."/>
            <person name="Rosling A."/>
        </authorList>
    </citation>
    <scope>NUCLEOTIDE SEQUENCE</scope>
    <source>
        <strain evidence="1">MA453B</strain>
    </source>
</reference>
<accession>A0A9N9C4Q4</accession>